<dbReference type="Pfam" id="PF10670">
    <property type="entry name" value="DUF4198"/>
    <property type="match status" value="1"/>
</dbReference>
<dbReference type="OrthoDB" id="5368503at2"/>
<keyword evidence="3" id="KW-1185">Reference proteome</keyword>
<evidence type="ECO:0000256" key="1">
    <source>
        <dbReference type="SAM" id="SignalP"/>
    </source>
</evidence>
<evidence type="ECO:0000313" key="2">
    <source>
        <dbReference type="EMBL" id="SUB33610.1"/>
    </source>
</evidence>
<dbReference type="AlphaFoldDB" id="A0A379B6A7"/>
<keyword evidence="2" id="KW-0472">Membrane</keyword>
<name>A0A379B6A7_9PAST</name>
<proteinExistence type="predicted"/>
<sequence length="227" mass="25661">MKKTWLILTALFLGSQAYAHNVWLENVKDSAQQYVVKFGHEETESYPQQKLKAVSWLDLQGKMHGAKWQMQAGEAHFSAPDAALVFIQFDNGIWSKLPNGKYVEKTKKEAPDAVLSMNAMKLGKRILQWNDAALQAHQQEYEMVPQAVAKAGEKLAILVLHQGKPVANIKVSNGEDQPFVLTDEKGIAHFDVKSGNNRVWAKFTETSTDNPDYAERRIEYLLTFDAR</sequence>
<accession>A0A379B6A7</accession>
<dbReference type="Proteomes" id="UP000254280">
    <property type="component" value="Unassembled WGS sequence"/>
</dbReference>
<dbReference type="EMBL" id="UGSS01000002">
    <property type="protein sequence ID" value="SUB33610.1"/>
    <property type="molecule type" value="Genomic_DNA"/>
</dbReference>
<dbReference type="InterPro" id="IPR019613">
    <property type="entry name" value="DUF4198"/>
</dbReference>
<gene>
    <name evidence="2" type="ORF">NCTC10699_01237</name>
</gene>
<keyword evidence="2" id="KW-0812">Transmembrane</keyword>
<keyword evidence="1" id="KW-0732">Signal</keyword>
<protein>
    <submittedName>
        <fullName evidence="2">Nickel uptake substrate-specific transmembrane region</fullName>
    </submittedName>
</protein>
<feature type="signal peptide" evidence="1">
    <location>
        <begin position="1"/>
        <end position="19"/>
    </location>
</feature>
<reference evidence="2 3" key="1">
    <citation type="submission" date="2018-06" db="EMBL/GenBank/DDBJ databases">
        <authorList>
            <consortium name="Pathogen Informatics"/>
            <person name="Doyle S."/>
        </authorList>
    </citation>
    <scope>NUCLEOTIDE SEQUENCE [LARGE SCALE GENOMIC DNA]</scope>
    <source>
        <strain evidence="2 3">NCTC10699</strain>
    </source>
</reference>
<feature type="chain" id="PRO_5016912637" evidence="1">
    <location>
        <begin position="20"/>
        <end position="227"/>
    </location>
</feature>
<evidence type="ECO:0000313" key="3">
    <source>
        <dbReference type="Proteomes" id="UP000254280"/>
    </source>
</evidence>
<organism evidence="2 3">
    <name type="scientific">[Pasteurella] mairii</name>
    <dbReference type="NCBI Taxonomy" id="757"/>
    <lineage>
        <taxon>Bacteria</taxon>
        <taxon>Pseudomonadati</taxon>
        <taxon>Pseudomonadota</taxon>
        <taxon>Gammaproteobacteria</taxon>
        <taxon>Pasteurellales</taxon>
        <taxon>Pasteurellaceae</taxon>
    </lineage>
</organism>